<dbReference type="GO" id="GO:0004806">
    <property type="term" value="F:triacylglycerol lipase activity"/>
    <property type="evidence" value="ECO:0007669"/>
    <property type="project" value="UniProtKB-EC"/>
</dbReference>
<evidence type="ECO:0000256" key="1">
    <source>
        <dbReference type="ARBA" id="ARBA00022801"/>
    </source>
</evidence>
<keyword evidence="5" id="KW-1185">Reference proteome</keyword>
<dbReference type="AlphaFoldDB" id="A0A448HIG9"/>
<dbReference type="Gene3D" id="3.40.50.1820">
    <property type="entry name" value="alpha/beta hydrolase"/>
    <property type="match status" value="1"/>
</dbReference>
<name>A0A448HIG9_9ACTO</name>
<proteinExistence type="predicted"/>
<evidence type="ECO:0000313" key="4">
    <source>
        <dbReference type="EMBL" id="VEG29277.1"/>
    </source>
</evidence>
<dbReference type="Pfam" id="PF07859">
    <property type="entry name" value="Abhydrolase_3"/>
    <property type="match status" value="1"/>
</dbReference>
<feature type="domain" description="Alpha/beta hydrolase fold-3" evidence="3">
    <location>
        <begin position="112"/>
        <end position="327"/>
    </location>
</feature>
<organism evidence="4 5">
    <name type="scientific">Actinomyces howellii</name>
    <dbReference type="NCBI Taxonomy" id="52771"/>
    <lineage>
        <taxon>Bacteria</taxon>
        <taxon>Bacillati</taxon>
        <taxon>Actinomycetota</taxon>
        <taxon>Actinomycetes</taxon>
        <taxon>Actinomycetales</taxon>
        <taxon>Actinomycetaceae</taxon>
        <taxon>Actinomyces</taxon>
    </lineage>
</organism>
<dbReference type="InterPro" id="IPR013094">
    <property type="entry name" value="AB_hydrolase_3"/>
</dbReference>
<evidence type="ECO:0000256" key="2">
    <source>
        <dbReference type="SAM" id="MobiDB-lite"/>
    </source>
</evidence>
<feature type="region of interest" description="Disordered" evidence="2">
    <location>
        <begin position="1"/>
        <end position="31"/>
    </location>
</feature>
<keyword evidence="1 4" id="KW-0378">Hydrolase</keyword>
<gene>
    <name evidence="4" type="primary">lip2_2</name>
    <name evidence="4" type="ORF">NCTC11636_01968</name>
</gene>
<dbReference type="Proteomes" id="UP000266895">
    <property type="component" value="Chromosome"/>
</dbReference>
<dbReference type="KEGG" id="ahw:NCTC11636_01968"/>
<dbReference type="EMBL" id="LR134350">
    <property type="protein sequence ID" value="VEG29277.1"/>
    <property type="molecule type" value="Genomic_DNA"/>
</dbReference>
<sequence length="352" mass="36778">MTTAPRTSRSNGTTLDGAPVVPAAGPEKVGHLAGPHAERLHHLEGMGPRGPQWGEAEHARLALFDAPVEPVGLPEVERRDAVAPGPHGEVPVRVYTPAALAAPDEEGRRPAVVWIHGGAFIGGDLDMPEADHTAARLADLTGLPVISVAYRLCLDGVHHPVPHDDCYAAYRWVRDGGHGLPADPGRVLVGGGSAGACLAASVGLHGRDVGQAPAGVFLAYPIAHYPRPRAVAELSTALALLPPALSDSPEGDNWLMGNLLGPSMLDIDHPGYALPGMADDLSGFPRVFIENCELDGLRASGERLGAQLAQAGVDVEQHTVPGELHGHLNVPGLPSSIRTCEHFASFIADIIR</sequence>
<dbReference type="OrthoDB" id="3181909at2"/>
<accession>A0A448HIG9</accession>
<dbReference type="RefSeq" id="WP_126382955.1">
    <property type="nucleotide sequence ID" value="NZ_LR134350.1"/>
</dbReference>
<dbReference type="SUPFAM" id="SSF53474">
    <property type="entry name" value="alpha/beta-Hydrolases"/>
    <property type="match status" value="1"/>
</dbReference>
<reference evidence="4 5" key="1">
    <citation type="submission" date="2018-12" db="EMBL/GenBank/DDBJ databases">
        <authorList>
            <consortium name="Pathogen Informatics"/>
        </authorList>
    </citation>
    <scope>NUCLEOTIDE SEQUENCE [LARGE SCALE GENOMIC DNA]</scope>
    <source>
        <strain evidence="4 5">NCTC11636</strain>
    </source>
</reference>
<dbReference type="EC" id="3.1.1.3" evidence="4"/>
<evidence type="ECO:0000259" key="3">
    <source>
        <dbReference type="Pfam" id="PF07859"/>
    </source>
</evidence>
<dbReference type="PANTHER" id="PTHR48081">
    <property type="entry name" value="AB HYDROLASE SUPERFAMILY PROTEIN C4A8.06C"/>
    <property type="match status" value="1"/>
</dbReference>
<feature type="compositionally biased region" description="Polar residues" evidence="2">
    <location>
        <begin position="1"/>
        <end position="14"/>
    </location>
</feature>
<dbReference type="InterPro" id="IPR050300">
    <property type="entry name" value="GDXG_lipolytic_enzyme"/>
</dbReference>
<dbReference type="InterPro" id="IPR029058">
    <property type="entry name" value="AB_hydrolase_fold"/>
</dbReference>
<evidence type="ECO:0000313" key="5">
    <source>
        <dbReference type="Proteomes" id="UP000266895"/>
    </source>
</evidence>
<dbReference type="PANTHER" id="PTHR48081:SF8">
    <property type="entry name" value="ALPHA_BETA HYDROLASE FOLD-3 DOMAIN-CONTAINING PROTEIN-RELATED"/>
    <property type="match status" value="1"/>
</dbReference>
<protein>
    <submittedName>
        <fullName evidence="4">Lipase 2</fullName>
        <ecNumber evidence="4">3.1.1.3</ecNumber>
    </submittedName>
</protein>